<dbReference type="NCBIfam" id="TIGR01979">
    <property type="entry name" value="sufS"/>
    <property type="match status" value="1"/>
</dbReference>
<accession>A0A5E7C7Y0</accession>
<dbReference type="CDD" id="cd06453">
    <property type="entry name" value="SufS_like"/>
    <property type="match status" value="1"/>
</dbReference>
<reference evidence="10 11" key="1">
    <citation type="submission" date="2019-09" db="EMBL/GenBank/DDBJ databases">
        <authorList>
            <person name="Chandra G."/>
            <person name="Truman W A."/>
        </authorList>
    </citation>
    <scope>NUCLEOTIDE SEQUENCE [LARGE SCALE GENOMIC DNA]</scope>
    <source>
        <strain evidence="10">PS691</strain>
    </source>
</reference>
<dbReference type="InterPro" id="IPR016454">
    <property type="entry name" value="Cysteine_dSase"/>
</dbReference>
<dbReference type="EC" id="2.8.1.7" evidence="8"/>
<keyword evidence="4 8" id="KW-0808">Transferase</keyword>
<evidence type="ECO:0000313" key="11">
    <source>
        <dbReference type="Proteomes" id="UP000337909"/>
    </source>
</evidence>
<dbReference type="InterPro" id="IPR015421">
    <property type="entry name" value="PyrdxlP-dep_Trfase_major"/>
</dbReference>
<evidence type="ECO:0000256" key="5">
    <source>
        <dbReference type="ARBA" id="ARBA00022898"/>
    </source>
</evidence>
<evidence type="ECO:0000256" key="3">
    <source>
        <dbReference type="ARBA" id="ARBA00010447"/>
    </source>
</evidence>
<name>A0A5E7C7Y0_PSEFL</name>
<dbReference type="InterPro" id="IPR015424">
    <property type="entry name" value="PyrdxlP-dep_Trfase"/>
</dbReference>
<dbReference type="Gene3D" id="3.90.1150.10">
    <property type="entry name" value="Aspartate Aminotransferase, domain 1"/>
    <property type="match status" value="1"/>
</dbReference>
<dbReference type="PANTHER" id="PTHR43586:SF8">
    <property type="entry name" value="CYSTEINE DESULFURASE 1, CHLOROPLASTIC"/>
    <property type="match status" value="1"/>
</dbReference>
<evidence type="ECO:0000259" key="9">
    <source>
        <dbReference type="Pfam" id="PF00266"/>
    </source>
</evidence>
<evidence type="ECO:0000256" key="1">
    <source>
        <dbReference type="ARBA" id="ARBA00001933"/>
    </source>
</evidence>
<dbReference type="RefSeq" id="WP_150642566.1">
    <property type="nucleotide sequence ID" value="NZ_CABVHQ010000022.1"/>
</dbReference>
<dbReference type="PIRSF" id="PIRSF005572">
    <property type="entry name" value="NifS"/>
    <property type="match status" value="1"/>
</dbReference>
<protein>
    <recommendedName>
        <fullName evidence="8">Cysteine desulfurase</fullName>
        <ecNumber evidence="8">2.8.1.7</ecNumber>
    </recommendedName>
</protein>
<dbReference type="AlphaFoldDB" id="A0A5E7C7Y0"/>
<keyword evidence="5 8" id="KW-0663">Pyridoxal phosphate</keyword>
<dbReference type="SUPFAM" id="SSF53383">
    <property type="entry name" value="PLP-dependent transferases"/>
    <property type="match status" value="1"/>
</dbReference>
<dbReference type="InterPro" id="IPR020578">
    <property type="entry name" value="Aminotrans_V_PyrdxlP_BS"/>
</dbReference>
<comment type="cofactor">
    <cofactor evidence="1 7">
        <name>pyridoxal 5'-phosphate</name>
        <dbReference type="ChEBI" id="CHEBI:597326"/>
    </cofactor>
</comment>
<evidence type="ECO:0000256" key="2">
    <source>
        <dbReference type="ARBA" id="ARBA00002824"/>
    </source>
</evidence>
<evidence type="ECO:0000256" key="6">
    <source>
        <dbReference type="ARBA" id="ARBA00050776"/>
    </source>
</evidence>
<comment type="catalytic activity">
    <reaction evidence="6 8">
        <text>(sulfur carrier)-H + L-cysteine = (sulfur carrier)-SH + L-alanine</text>
        <dbReference type="Rhea" id="RHEA:43892"/>
        <dbReference type="Rhea" id="RHEA-COMP:14737"/>
        <dbReference type="Rhea" id="RHEA-COMP:14739"/>
        <dbReference type="ChEBI" id="CHEBI:29917"/>
        <dbReference type="ChEBI" id="CHEBI:35235"/>
        <dbReference type="ChEBI" id="CHEBI:57972"/>
        <dbReference type="ChEBI" id="CHEBI:64428"/>
        <dbReference type="EC" id="2.8.1.7"/>
    </reaction>
</comment>
<dbReference type="InterPro" id="IPR010970">
    <property type="entry name" value="Cys_dSase_SufS"/>
</dbReference>
<evidence type="ECO:0000256" key="8">
    <source>
        <dbReference type="RuleBase" id="RU004506"/>
    </source>
</evidence>
<organism evidence="10 11">
    <name type="scientific">Pseudomonas fluorescens</name>
    <dbReference type="NCBI Taxonomy" id="294"/>
    <lineage>
        <taxon>Bacteria</taxon>
        <taxon>Pseudomonadati</taxon>
        <taxon>Pseudomonadota</taxon>
        <taxon>Gammaproteobacteria</taxon>
        <taxon>Pseudomonadales</taxon>
        <taxon>Pseudomonadaceae</taxon>
        <taxon>Pseudomonas</taxon>
    </lineage>
</organism>
<comment type="function">
    <text evidence="2 8">Catalyzes the removal of elemental sulfur and selenium atoms from L-cysteine, L-cystine, L-selenocysteine, and L-selenocystine to produce L-alanine.</text>
</comment>
<gene>
    <name evidence="10" type="primary">sufS_1</name>
    <name evidence="10" type="ORF">PS691_02574</name>
</gene>
<evidence type="ECO:0000256" key="7">
    <source>
        <dbReference type="RuleBase" id="RU004504"/>
    </source>
</evidence>
<dbReference type="InterPro" id="IPR000192">
    <property type="entry name" value="Aminotrans_V_dom"/>
</dbReference>
<sequence>MSDIESSLHALPKQLDLGSGYDVERVRRMFPILAQQIYGKPLVYLDSAATSQKPLEVIEAISHFFLQENANVHRGVHYLSVRATEEYEKARAKVQGFLNAEQVEEIVFVRGTTEAVNLVAQTYGKAQVRAGDEVLISAMEHHSNIVPWQMLCEQTGARLRVAPIDDSGELLLDELERLIGPRTRLVAVTHVSNVLGTINPIRRIVELAHARGVRVLVDGAQAAPHLEQVDVRALGCDFYALSGHKMYGPTGIGVLYGRHELLDAMPPYQGGGDMILSVSFEKTIYNKPPYRFEAGTPNMAGAIGLGAAIDFIRELGPAAIAAHEQSVLAYATKALAAVPGLRLIGTAAQKVGVLSFVLDGIHPHDIGTILDREGIAIRTGHHCAQPLMNRFGVAATARASLGCYSTEQDIDALVTGLAKVREVFR</sequence>
<comment type="similarity">
    <text evidence="3 8">Belongs to the class-V pyridoxal-phosphate-dependent aminotransferase family. Csd subfamily.</text>
</comment>
<dbReference type="GO" id="GO:0031071">
    <property type="term" value="F:cysteine desulfurase activity"/>
    <property type="evidence" value="ECO:0007669"/>
    <property type="project" value="UniProtKB-UniRule"/>
</dbReference>
<dbReference type="Pfam" id="PF00266">
    <property type="entry name" value="Aminotran_5"/>
    <property type="match status" value="1"/>
</dbReference>
<proteinExistence type="inferred from homology"/>
<dbReference type="GO" id="GO:0030170">
    <property type="term" value="F:pyridoxal phosphate binding"/>
    <property type="evidence" value="ECO:0007669"/>
    <property type="project" value="UniProtKB-UniRule"/>
</dbReference>
<dbReference type="Proteomes" id="UP000337909">
    <property type="component" value="Unassembled WGS sequence"/>
</dbReference>
<evidence type="ECO:0000313" key="10">
    <source>
        <dbReference type="EMBL" id="VVO00271.1"/>
    </source>
</evidence>
<dbReference type="PROSITE" id="PS00595">
    <property type="entry name" value="AA_TRANSFER_CLASS_5"/>
    <property type="match status" value="1"/>
</dbReference>
<feature type="domain" description="Aminotransferase class V" evidence="9">
    <location>
        <begin position="43"/>
        <end position="413"/>
    </location>
</feature>
<dbReference type="GO" id="GO:0006534">
    <property type="term" value="P:cysteine metabolic process"/>
    <property type="evidence" value="ECO:0007669"/>
    <property type="project" value="UniProtKB-UniRule"/>
</dbReference>
<dbReference type="InterPro" id="IPR015422">
    <property type="entry name" value="PyrdxlP-dep_Trfase_small"/>
</dbReference>
<dbReference type="EMBL" id="CABVHQ010000022">
    <property type="protein sequence ID" value="VVO00271.1"/>
    <property type="molecule type" value="Genomic_DNA"/>
</dbReference>
<evidence type="ECO:0000256" key="4">
    <source>
        <dbReference type="ARBA" id="ARBA00022679"/>
    </source>
</evidence>
<dbReference type="Gene3D" id="3.40.640.10">
    <property type="entry name" value="Type I PLP-dependent aspartate aminotransferase-like (Major domain)"/>
    <property type="match status" value="1"/>
</dbReference>
<dbReference type="OrthoDB" id="9808002at2"/>
<dbReference type="PANTHER" id="PTHR43586">
    <property type="entry name" value="CYSTEINE DESULFURASE"/>
    <property type="match status" value="1"/>
</dbReference>